<protein>
    <submittedName>
        <fullName evidence="2">Uncharacterized protein</fullName>
    </submittedName>
</protein>
<keyword evidence="3" id="KW-1185">Reference proteome</keyword>
<evidence type="ECO:0000313" key="2">
    <source>
        <dbReference type="EMBL" id="GLD56410.1"/>
    </source>
</evidence>
<sequence>MGEAASQHKRHYDKKAKAMPLLPGERVWVRERNRHGRGKLCTWWGADPYVILDKVGDTGVVYRVQPEKGGREQTVHRNALKLCTAPPADVLPPSGEPNKDSQRLTETQRLPEPLFYGFLPAALPMPPQDGQLGATPRRSTRPNFGQPPERAKDWRGHTGFGRKQDAESTDEAEESQGTGCRTTPELPLTEKPRKNRRRSEEDKGVVQRRGETTVVNGPTLLRRRSLFRRRSSVCDSPGLHR</sequence>
<proteinExistence type="predicted"/>
<comment type="caution">
    <text evidence="2">The sequence shown here is derived from an EMBL/GenBank/DDBJ whole genome shotgun (WGS) entry which is preliminary data.</text>
</comment>
<feature type="compositionally biased region" description="Basic and acidic residues" evidence="1">
    <location>
        <begin position="188"/>
        <end position="211"/>
    </location>
</feature>
<evidence type="ECO:0000256" key="1">
    <source>
        <dbReference type="SAM" id="MobiDB-lite"/>
    </source>
</evidence>
<evidence type="ECO:0000313" key="3">
    <source>
        <dbReference type="Proteomes" id="UP001279410"/>
    </source>
</evidence>
<dbReference type="Proteomes" id="UP001279410">
    <property type="component" value="Unassembled WGS sequence"/>
</dbReference>
<feature type="region of interest" description="Disordered" evidence="1">
    <location>
        <begin position="85"/>
        <end position="219"/>
    </location>
</feature>
<accession>A0AAD3MLK6</accession>
<gene>
    <name evidence="2" type="ORF">AKAME5_000876000</name>
</gene>
<feature type="compositionally biased region" description="Basic and acidic residues" evidence="1">
    <location>
        <begin position="149"/>
        <end position="166"/>
    </location>
</feature>
<dbReference type="AlphaFoldDB" id="A0AAD3MLK6"/>
<name>A0AAD3MLK6_LATJO</name>
<organism evidence="2 3">
    <name type="scientific">Lates japonicus</name>
    <name type="common">Japanese lates</name>
    <dbReference type="NCBI Taxonomy" id="270547"/>
    <lineage>
        <taxon>Eukaryota</taxon>
        <taxon>Metazoa</taxon>
        <taxon>Chordata</taxon>
        <taxon>Craniata</taxon>
        <taxon>Vertebrata</taxon>
        <taxon>Euteleostomi</taxon>
        <taxon>Actinopterygii</taxon>
        <taxon>Neopterygii</taxon>
        <taxon>Teleostei</taxon>
        <taxon>Neoteleostei</taxon>
        <taxon>Acanthomorphata</taxon>
        <taxon>Carangaria</taxon>
        <taxon>Carangaria incertae sedis</taxon>
        <taxon>Centropomidae</taxon>
        <taxon>Lates</taxon>
    </lineage>
</organism>
<reference evidence="2" key="1">
    <citation type="submission" date="2022-08" db="EMBL/GenBank/DDBJ databases">
        <title>Genome sequencing of akame (Lates japonicus).</title>
        <authorList>
            <person name="Hashiguchi Y."/>
            <person name="Takahashi H."/>
        </authorList>
    </citation>
    <scope>NUCLEOTIDE SEQUENCE</scope>
    <source>
        <strain evidence="2">Kochi</strain>
    </source>
</reference>
<dbReference type="EMBL" id="BRZM01000024">
    <property type="protein sequence ID" value="GLD56410.1"/>
    <property type="molecule type" value="Genomic_DNA"/>
</dbReference>